<reference evidence="1 2" key="1">
    <citation type="submission" date="2016-07" db="EMBL/GenBank/DDBJ databases">
        <title>Pervasive Adenine N6-methylation of Active Genes in Fungi.</title>
        <authorList>
            <consortium name="DOE Joint Genome Institute"/>
            <person name="Mondo S.J."/>
            <person name="Dannebaum R.O."/>
            <person name="Kuo R.C."/>
            <person name="Labutti K."/>
            <person name="Haridas S."/>
            <person name="Kuo A."/>
            <person name="Salamov A."/>
            <person name="Ahrendt S.R."/>
            <person name="Lipzen A."/>
            <person name="Sullivan W."/>
            <person name="Andreopoulos W.B."/>
            <person name="Clum A."/>
            <person name="Lindquist E."/>
            <person name="Daum C."/>
            <person name="Ramamoorthy G.K."/>
            <person name="Gryganskyi A."/>
            <person name="Culley D."/>
            <person name="Magnuson J.K."/>
            <person name="James T.Y."/>
            <person name="O'Malley M.A."/>
            <person name="Stajich J.E."/>
            <person name="Spatafora J.W."/>
            <person name="Visel A."/>
            <person name="Grigoriev I.V."/>
        </authorList>
    </citation>
    <scope>NUCLEOTIDE SEQUENCE [LARGE SCALE GENOMIC DNA]</scope>
    <source>
        <strain evidence="1 2">CBS 129021</strain>
    </source>
</reference>
<dbReference type="PANTHER" id="PTHR48475">
    <property type="entry name" value="RIBONUCLEASE H"/>
    <property type="match status" value="1"/>
</dbReference>
<dbReference type="RefSeq" id="XP_040710178.1">
    <property type="nucleotide sequence ID" value="XM_040856962.1"/>
</dbReference>
<dbReference type="Gene3D" id="3.30.420.10">
    <property type="entry name" value="Ribonuclease H-like superfamily/Ribonuclease H"/>
    <property type="match status" value="1"/>
</dbReference>
<dbReference type="SUPFAM" id="SSF53098">
    <property type="entry name" value="Ribonuclease H-like"/>
    <property type="match status" value="1"/>
</dbReference>
<dbReference type="STRING" id="1141098.A0A1Y2DBF5"/>
<dbReference type="InterPro" id="IPR012337">
    <property type="entry name" value="RNaseH-like_sf"/>
</dbReference>
<dbReference type="PANTHER" id="PTHR48475:SF1">
    <property type="entry name" value="RNASE H TYPE-1 DOMAIN-CONTAINING PROTEIN"/>
    <property type="match status" value="1"/>
</dbReference>
<dbReference type="GeneID" id="63773174"/>
<proteinExistence type="predicted"/>
<dbReference type="GO" id="GO:0003676">
    <property type="term" value="F:nucleic acid binding"/>
    <property type="evidence" value="ECO:0007669"/>
    <property type="project" value="InterPro"/>
</dbReference>
<gene>
    <name evidence="1" type="ORF">BCR38DRAFT_355580</name>
</gene>
<dbReference type="InterPro" id="IPR036397">
    <property type="entry name" value="RNaseH_sf"/>
</dbReference>
<name>A0A1Y2DBF5_9PEZI</name>
<dbReference type="EMBL" id="MCFJ01000022">
    <property type="protein sequence ID" value="ORY56599.1"/>
    <property type="molecule type" value="Genomic_DNA"/>
</dbReference>
<sequence length="333" mass="38499">MYTDFEKWMRRCLPCQQWNPRRFKEQEQYTVPVGHPFAKIHLDVQHLPLHQGIKYLLEGRCYLTGYVEAEAIRKCTSKANILAKLNIQQITTSPYNARANGINESGHISIASSLAKMTDGTGKSWRSLLPAVLFADRTSIRSTTGKTPFRLVHGYDPITPIEMDLLSWRILDWQSIIPLETGDKIKDAQAAHELLKLRIQSMEDRDLEFKDIAMKVGQPRQKMAEWRNAKNKRLLRPKIGEVTIGDLVLVYDNIRSIDMSLSRKLTFRWRGPFRVRGISSKKAYYLCTLDGIQIETPFSPDRIKKLYSINDVLLRDDELPLLTQEPLEEQEVE</sequence>
<dbReference type="AlphaFoldDB" id="A0A1Y2DBF5"/>
<accession>A0A1Y2DBF5</accession>
<dbReference type="InParanoid" id="A0A1Y2DBF5"/>
<evidence type="ECO:0000313" key="2">
    <source>
        <dbReference type="Proteomes" id="UP000193689"/>
    </source>
</evidence>
<evidence type="ECO:0008006" key="3">
    <source>
        <dbReference type="Google" id="ProtNLM"/>
    </source>
</evidence>
<dbReference type="Proteomes" id="UP000193689">
    <property type="component" value="Unassembled WGS sequence"/>
</dbReference>
<protein>
    <recommendedName>
        <fullName evidence="3">Integrase catalytic domain-containing protein</fullName>
    </recommendedName>
</protein>
<evidence type="ECO:0000313" key="1">
    <source>
        <dbReference type="EMBL" id="ORY56599.1"/>
    </source>
</evidence>
<comment type="caution">
    <text evidence="1">The sequence shown here is derived from an EMBL/GenBank/DDBJ whole genome shotgun (WGS) entry which is preliminary data.</text>
</comment>
<keyword evidence="2" id="KW-1185">Reference proteome</keyword>
<organism evidence="1 2">
    <name type="scientific">Pseudomassariella vexata</name>
    <dbReference type="NCBI Taxonomy" id="1141098"/>
    <lineage>
        <taxon>Eukaryota</taxon>
        <taxon>Fungi</taxon>
        <taxon>Dikarya</taxon>
        <taxon>Ascomycota</taxon>
        <taxon>Pezizomycotina</taxon>
        <taxon>Sordariomycetes</taxon>
        <taxon>Xylariomycetidae</taxon>
        <taxon>Amphisphaeriales</taxon>
        <taxon>Pseudomassariaceae</taxon>
        <taxon>Pseudomassariella</taxon>
    </lineage>
</organism>
<dbReference type="OrthoDB" id="4779436at2759"/>